<dbReference type="OrthoDB" id="6513042at2759"/>
<dbReference type="EMBL" id="NHYD01003965">
    <property type="protein sequence ID" value="PPQ68041.1"/>
    <property type="molecule type" value="Genomic_DNA"/>
</dbReference>
<feature type="domain" description="DNA2/NAM7 helicase-like C-terminal" evidence="5">
    <location>
        <begin position="1169"/>
        <end position="1421"/>
    </location>
</feature>
<organism evidence="6 7">
    <name type="scientific">Psilocybe cyanescens</name>
    <dbReference type="NCBI Taxonomy" id="93625"/>
    <lineage>
        <taxon>Eukaryota</taxon>
        <taxon>Fungi</taxon>
        <taxon>Dikarya</taxon>
        <taxon>Basidiomycota</taxon>
        <taxon>Agaricomycotina</taxon>
        <taxon>Agaricomycetes</taxon>
        <taxon>Agaricomycetidae</taxon>
        <taxon>Agaricales</taxon>
        <taxon>Agaricineae</taxon>
        <taxon>Strophariaceae</taxon>
        <taxon>Psilocybe</taxon>
    </lineage>
</organism>
<dbReference type="Pfam" id="PF13245">
    <property type="entry name" value="AAA_19"/>
    <property type="match status" value="1"/>
</dbReference>
<evidence type="ECO:0000256" key="1">
    <source>
        <dbReference type="ARBA" id="ARBA00022741"/>
    </source>
</evidence>
<evidence type="ECO:0000259" key="5">
    <source>
        <dbReference type="Pfam" id="PF13087"/>
    </source>
</evidence>
<protein>
    <recommendedName>
        <fullName evidence="5">DNA2/NAM7 helicase-like C-terminal domain-containing protein</fullName>
    </recommendedName>
</protein>
<dbReference type="GO" id="GO:0016787">
    <property type="term" value="F:hydrolase activity"/>
    <property type="evidence" value="ECO:0007669"/>
    <property type="project" value="UniProtKB-KW"/>
</dbReference>
<evidence type="ECO:0000256" key="2">
    <source>
        <dbReference type="ARBA" id="ARBA00022801"/>
    </source>
</evidence>
<keyword evidence="3" id="KW-0347">Helicase</keyword>
<dbReference type="PANTHER" id="PTHR43788:SF8">
    <property type="entry name" value="DNA-BINDING PROTEIN SMUBP-2"/>
    <property type="match status" value="1"/>
</dbReference>
<dbReference type="InterPro" id="IPR041679">
    <property type="entry name" value="DNA2/NAM7-like_C"/>
</dbReference>
<name>A0A409VP36_PSICY</name>
<keyword evidence="4" id="KW-0067">ATP-binding</keyword>
<reference evidence="6 7" key="1">
    <citation type="journal article" date="2018" name="Evol. Lett.">
        <title>Horizontal gene cluster transfer increased hallucinogenic mushroom diversity.</title>
        <authorList>
            <person name="Reynolds H.T."/>
            <person name="Vijayakumar V."/>
            <person name="Gluck-Thaler E."/>
            <person name="Korotkin H.B."/>
            <person name="Matheny P.B."/>
            <person name="Slot J.C."/>
        </authorList>
    </citation>
    <scope>NUCLEOTIDE SEQUENCE [LARGE SCALE GENOMIC DNA]</scope>
    <source>
        <strain evidence="6 7">2631</strain>
    </source>
</reference>
<proteinExistence type="predicted"/>
<dbReference type="Proteomes" id="UP000283269">
    <property type="component" value="Unassembled WGS sequence"/>
</dbReference>
<evidence type="ECO:0000256" key="4">
    <source>
        <dbReference type="ARBA" id="ARBA00022840"/>
    </source>
</evidence>
<dbReference type="Pfam" id="PF13087">
    <property type="entry name" value="AAA_12"/>
    <property type="match status" value="1"/>
</dbReference>
<gene>
    <name evidence="6" type="ORF">CVT25_014502</name>
</gene>
<dbReference type="STRING" id="93625.A0A409VP36"/>
<comment type="caution">
    <text evidence="6">The sequence shown here is derived from an EMBL/GenBank/DDBJ whole genome shotgun (WGS) entry which is preliminary data.</text>
</comment>
<keyword evidence="7" id="KW-1185">Reference proteome</keyword>
<dbReference type="GO" id="GO:0005524">
    <property type="term" value="F:ATP binding"/>
    <property type="evidence" value="ECO:0007669"/>
    <property type="project" value="UniProtKB-KW"/>
</dbReference>
<keyword evidence="1" id="KW-0547">Nucleotide-binding</keyword>
<dbReference type="Gene3D" id="3.40.50.300">
    <property type="entry name" value="P-loop containing nucleotide triphosphate hydrolases"/>
    <property type="match status" value="2"/>
</dbReference>
<keyword evidence="2" id="KW-0378">Hydrolase</keyword>
<evidence type="ECO:0000313" key="6">
    <source>
        <dbReference type="EMBL" id="PPQ68041.1"/>
    </source>
</evidence>
<dbReference type="InterPro" id="IPR027417">
    <property type="entry name" value="P-loop_NTPase"/>
</dbReference>
<evidence type="ECO:0000256" key="3">
    <source>
        <dbReference type="ARBA" id="ARBA00022806"/>
    </source>
</evidence>
<evidence type="ECO:0000313" key="7">
    <source>
        <dbReference type="Proteomes" id="UP000283269"/>
    </source>
</evidence>
<sequence length="1464" mass="163052">MAPSASCPFFFALYKAYNAIHSPQQEMSPRKSLTATNLAAHQQLDCDLYIHNVYNGKGGSAAHTGTSSPSELAKAHFKRGLDWETCLYSWLDRSQLLLRVPSVPLDPDSLLENILADDRKLFFITGLSFWPPQSKLAARFSEGTEPLTFGLAKPDLLEIRQTDKGIYWRVIDAKASKHVKTSHHIQIYFYTLCLNYLLSQTQYKSAESAGVWLPPKDGFDMALPSMDDIKTISISLLSPTLDALLFRDLPKIVSMPIERVKWHYNPLCRGCRYESECGPKAQTQGELGSMPNISIDDAKVLKDLLRVSRISGLRKSDARLPDIEELHELVGNTVKLDNIAKTSPTVVKRAKQILTLPKKVRVQQVAIQSPVVEAARTKAIQVVPRRNYTCPHQEDVAVIISIVNDPSSPSSNGDYFCVTTYCENTNLVLPPPIMCSASDIITELADLLRAIDVIQKKGGLVCTSQFYVWSSSEQLLLQTHIINAALTSSVNDQDVRLCIGALAQGASLLQTTFQPVLLSGALLSFLGKGRRLRAEYKACLERMGLSTEGTVEILRKRIDSEIRRLQKESTGPGYEERRKELGQLPRVVVLKKEIERQLALPIPGYWDLPESVSILLSSAEACPTDEQIFATHKNPEDTKKLDALLLRRNGLIFSVLNDFRKRAVSANGASLLVNDAKTLSTQFMDMCKETHIRKLFFMQQFEVLTKLTELWQSRIDGCPEAPTLEFCNVRQGANGIEYVFRLLSGTVDVPASDKDHSFYDKLLVLDTPDVSSGEDNLPVEALFDDLGVSGLVFPLNRYTKASWGHQHCRVQKELMVADVRNVFTDRDRRHTLVALRTWGTAEMKLEEGAVYRLSPRLIDFNTTKILSSLFETDLSWGSEEDFYDNDDYCTHRDIPFLQLVIEPNSLGKIAAAKQYVKTENNIQKLFRDLKGLGDDGAGSLVLKASQHTATQRILSNRLSVIWGPPGTGKTYTISLSLLRLIEVERRHYGPQQKVIFITAITHAAIEACRSKLLRLMDTYRSINFLPNKWLEDVKIEVVSRGNDHPAPSRTGSTVHIYAGTIYQLYNFTKKHSIEVDCIIVDEAGQISLGSISLVLRSLSVNGRIIIAGDSEQLAPILSAQYPLLKSNALFGSVLDCIMFSKSATTFAEKARSPSPDPGEDNEFPSSQGTIVQLTENFRLNPDLGEFVSTIYSRQFKPQKVQARQLATALGTLATGDQRSNGIQDNISNAVQAFLIALSNVMFRQPQSKLVEPEVHSTTPANLLVGTFDVALTHRPVSLALVRLRSWSARTPHIEYELHVHGEAAVAAALVTSLQQCCPTDDIFVATPHRIQREAVKAALARANTQLPIEDTFDRLQLESGSPKSKVTVDTIERLQGSEAAFVICLFSVPKTFTSDLGFLLERRRLNVAISRAKTLCILISSDEVLCPSVKVLANEETAKGYAFLKAYEKRAWSYRLPINVDNLL</sequence>
<accession>A0A409VP36</accession>
<dbReference type="PANTHER" id="PTHR43788">
    <property type="entry name" value="DNA2/NAM7 HELICASE FAMILY MEMBER"/>
    <property type="match status" value="1"/>
</dbReference>
<dbReference type="SUPFAM" id="SSF52540">
    <property type="entry name" value="P-loop containing nucleoside triphosphate hydrolases"/>
    <property type="match status" value="1"/>
</dbReference>
<dbReference type="InParanoid" id="A0A409VP36"/>
<dbReference type="GO" id="GO:0043139">
    <property type="term" value="F:5'-3' DNA helicase activity"/>
    <property type="evidence" value="ECO:0007669"/>
    <property type="project" value="TreeGrafter"/>
</dbReference>
<dbReference type="InterPro" id="IPR050534">
    <property type="entry name" value="Coronavir_polyprotein_1ab"/>
</dbReference>